<dbReference type="Gene3D" id="3.30.559.10">
    <property type="entry name" value="Chloramphenicol acetyltransferase-like domain"/>
    <property type="match status" value="2"/>
</dbReference>
<accession>A0ABW3XPU9</accession>
<feature type="compositionally biased region" description="Low complexity" evidence="2">
    <location>
        <begin position="1"/>
        <end position="45"/>
    </location>
</feature>
<keyword evidence="1" id="KW-0808">Transferase</keyword>
<name>A0ABW3XPU9_9ACTN</name>
<dbReference type="PANTHER" id="PTHR31642:SF310">
    <property type="entry name" value="FATTY ALCOHOL:CAFFEOYL-COA ACYLTRANSFERASE"/>
    <property type="match status" value="1"/>
</dbReference>
<dbReference type="Pfam" id="PF02458">
    <property type="entry name" value="Transferase"/>
    <property type="match status" value="1"/>
</dbReference>
<feature type="compositionally biased region" description="Basic residues" evidence="2">
    <location>
        <begin position="46"/>
        <end position="57"/>
    </location>
</feature>
<sequence>MTANTTNPTDTPDPTGTPHQTGTPGTQKTARTSTTDTTSTTSTTARTRKAGRTKGGKGKAPVPAFRHAVESREERTFLVRAGTAGGGRVRLSGYDLLTGPWYTPMTFFYRNTLDGAELRASLARTLRRYPPLAGRLTRDRDGGLSVLCNDAGVRFTEAVSSEPMREYGPGLRAEPVIGGLLREVSAFRVVDRDTPLLKIRLTQMRGGGSILGVTINHSLADGGNTLAFLESWSREHHGLASSEPSHDRDVMDALGRESADLATVASRAFIGVSRLRLLKTNLKVGLHELATVATRFEADELAAMKNAAQRQLTGEGSWVSTNDVLTAHIWQVLGELRGRPDEAAEWLGMIVSVQSRLGDALPAGYWGNCVSNSWTTTPAAALRERPLGRVAQDVRACLDANTAEKIRDEIAFLNSYRGAGVSRHVMSVRAPDVFETALSVNNWSQFPLYRIDLGGGKPFWYEFPDLPVPTVHIAPTPAEDGGRDVYLCLAREHAAVVRDPAWLERLHVHGRTGGSGVPGGK</sequence>
<evidence type="ECO:0000313" key="4">
    <source>
        <dbReference type="Proteomes" id="UP001597058"/>
    </source>
</evidence>
<reference evidence="4" key="1">
    <citation type="journal article" date="2019" name="Int. J. Syst. Evol. Microbiol.">
        <title>The Global Catalogue of Microorganisms (GCM) 10K type strain sequencing project: providing services to taxonomists for standard genome sequencing and annotation.</title>
        <authorList>
            <consortium name="The Broad Institute Genomics Platform"/>
            <consortium name="The Broad Institute Genome Sequencing Center for Infectious Disease"/>
            <person name="Wu L."/>
            <person name="Ma J."/>
        </authorList>
    </citation>
    <scope>NUCLEOTIDE SEQUENCE [LARGE SCALE GENOMIC DNA]</scope>
    <source>
        <strain evidence="4">CGMCC 4.7020</strain>
    </source>
</reference>
<keyword evidence="3" id="KW-0012">Acyltransferase</keyword>
<comment type="caution">
    <text evidence="3">The sequence shown here is derived from an EMBL/GenBank/DDBJ whole genome shotgun (WGS) entry which is preliminary data.</text>
</comment>
<dbReference type="Proteomes" id="UP001597058">
    <property type="component" value="Unassembled WGS sequence"/>
</dbReference>
<proteinExistence type="predicted"/>
<dbReference type="InterPro" id="IPR023213">
    <property type="entry name" value="CAT-like_dom_sf"/>
</dbReference>
<dbReference type="PANTHER" id="PTHR31642">
    <property type="entry name" value="TRICHOTHECENE 3-O-ACETYLTRANSFERASE"/>
    <property type="match status" value="1"/>
</dbReference>
<dbReference type="InterPro" id="IPR050317">
    <property type="entry name" value="Plant_Fungal_Acyltransferase"/>
</dbReference>
<dbReference type="GO" id="GO:0016746">
    <property type="term" value="F:acyltransferase activity"/>
    <property type="evidence" value="ECO:0007669"/>
    <property type="project" value="UniProtKB-KW"/>
</dbReference>
<dbReference type="SUPFAM" id="SSF52777">
    <property type="entry name" value="CoA-dependent acyltransferases"/>
    <property type="match status" value="1"/>
</dbReference>
<evidence type="ECO:0000313" key="3">
    <source>
        <dbReference type="EMBL" id="MFD1310936.1"/>
    </source>
</evidence>
<keyword evidence="4" id="KW-1185">Reference proteome</keyword>
<gene>
    <name evidence="3" type="ORF">ACFQ5X_34535</name>
</gene>
<dbReference type="RefSeq" id="WP_381236341.1">
    <property type="nucleotide sequence ID" value="NZ_JBHSKH010000028.1"/>
</dbReference>
<organism evidence="3 4">
    <name type="scientific">Streptomyces kaempferi</name>
    <dbReference type="NCBI Taxonomy" id="333725"/>
    <lineage>
        <taxon>Bacteria</taxon>
        <taxon>Bacillati</taxon>
        <taxon>Actinomycetota</taxon>
        <taxon>Actinomycetes</taxon>
        <taxon>Kitasatosporales</taxon>
        <taxon>Streptomycetaceae</taxon>
        <taxon>Streptomyces</taxon>
    </lineage>
</organism>
<evidence type="ECO:0000256" key="2">
    <source>
        <dbReference type="SAM" id="MobiDB-lite"/>
    </source>
</evidence>
<dbReference type="EMBL" id="JBHTMM010000063">
    <property type="protein sequence ID" value="MFD1310936.1"/>
    <property type="molecule type" value="Genomic_DNA"/>
</dbReference>
<evidence type="ECO:0000256" key="1">
    <source>
        <dbReference type="ARBA" id="ARBA00022679"/>
    </source>
</evidence>
<feature type="region of interest" description="Disordered" evidence="2">
    <location>
        <begin position="1"/>
        <end position="70"/>
    </location>
</feature>
<protein>
    <submittedName>
        <fullName evidence="3">Acyltransferase</fullName>
    </submittedName>
</protein>